<proteinExistence type="predicted"/>
<dbReference type="Proteomes" id="UP000287033">
    <property type="component" value="Unassembled WGS sequence"/>
</dbReference>
<dbReference type="EMBL" id="BEZZ01000095">
    <property type="protein sequence ID" value="GCC25700.1"/>
    <property type="molecule type" value="Genomic_DNA"/>
</dbReference>
<dbReference type="AlphaFoldDB" id="A0A401S5M2"/>
<evidence type="ECO:0000256" key="1">
    <source>
        <dbReference type="SAM" id="MobiDB-lite"/>
    </source>
</evidence>
<protein>
    <submittedName>
        <fullName evidence="2">Uncharacterized protein</fullName>
    </submittedName>
</protein>
<feature type="compositionally biased region" description="Polar residues" evidence="1">
    <location>
        <begin position="65"/>
        <end position="75"/>
    </location>
</feature>
<gene>
    <name evidence="2" type="ORF">chiPu_0004111</name>
</gene>
<keyword evidence="3" id="KW-1185">Reference proteome</keyword>
<accession>A0A401S5M2</accession>
<evidence type="ECO:0000313" key="3">
    <source>
        <dbReference type="Proteomes" id="UP000287033"/>
    </source>
</evidence>
<sequence length="75" mass="8558">MRNLSAATFLRPRCPPTKLPLIPLEELWEFVEETRGLRDRALSEESTGQPTLLARRLGSMRMSESESGTSWGHSW</sequence>
<evidence type="ECO:0000313" key="2">
    <source>
        <dbReference type="EMBL" id="GCC25700.1"/>
    </source>
</evidence>
<feature type="region of interest" description="Disordered" evidence="1">
    <location>
        <begin position="39"/>
        <end position="75"/>
    </location>
</feature>
<organism evidence="2 3">
    <name type="scientific">Chiloscyllium punctatum</name>
    <name type="common">Brownbanded bambooshark</name>
    <name type="synonym">Hemiscyllium punctatum</name>
    <dbReference type="NCBI Taxonomy" id="137246"/>
    <lineage>
        <taxon>Eukaryota</taxon>
        <taxon>Metazoa</taxon>
        <taxon>Chordata</taxon>
        <taxon>Craniata</taxon>
        <taxon>Vertebrata</taxon>
        <taxon>Chondrichthyes</taxon>
        <taxon>Elasmobranchii</taxon>
        <taxon>Galeomorphii</taxon>
        <taxon>Galeoidea</taxon>
        <taxon>Orectolobiformes</taxon>
        <taxon>Hemiscylliidae</taxon>
        <taxon>Chiloscyllium</taxon>
    </lineage>
</organism>
<comment type="caution">
    <text evidence="2">The sequence shown here is derived from an EMBL/GenBank/DDBJ whole genome shotgun (WGS) entry which is preliminary data.</text>
</comment>
<reference evidence="2 3" key="1">
    <citation type="journal article" date="2018" name="Nat. Ecol. Evol.">
        <title>Shark genomes provide insights into elasmobranch evolution and the origin of vertebrates.</title>
        <authorList>
            <person name="Hara Y"/>
            <person name="Yamaguchi K"/>
            <person name="Onimaru K"/>
            <person name="Kadota M"/>
            <person name="Koyanagi M"/>
            <person name="Keeley SD"/>
            <person name="Tatsumi K"/>
            <person name="Tanaka K"/>
            <person name="Motone F"/>
            <person name="Kageyama Y"/>
            <person name="Nozu R"/>
            <person name="Adachi N"/>
            <person name="Nishimura O"/>
            <person name="Nakagawa R"/>
            <person name="Tanegashima C"/>
            <person name="Kiyatake I"/>
            <person name="Matsumoto R"/>
            <person name="Murakumo K"/>
            <person name="Nishida K"/>
            <person name="Terakita A"/>
            <person name="Kuratani S"/>
            <person name="Sato K"/>
            <person name="Hyodo S Kuraku.S."/>
        </authorList>
    </citation>
    <scope>NUCLEOTIDE SEQUENCE [LARGE SCALE GENOMIC DNA]</scope>
</reference>
<name>A0A401S5M2_CHIPU</name>